<feature type="transmembrane region" description="Helical" evidence="1">
    <location>
        <begin position="183"/>
        <end position="202"/>
    </location>
</feature>
<protein>
    <submittedName>
        <fullName evidence="2">Uncharacterized protein</fullName>
    </submittedName>
</protein>
<dbReference type="AlphaFoldDB" id="A0A6A4H5T9"/>
<feature type="transmembrane region" description="Helical" evidence="1">
    <location>
        <begin position="55"/>
        <end position="74"/>
    </location>
</feature>
<name>A0A6A4H5T9_9AGAR</name>
<dbReference type="OrthoDB" id="3029001at2759"/>
<proteinExistence type="predicted"/>
<evidence type="ECO:0000313" key="2">
    <source>
        <dbReference type="EMBL" id="KAE9392714.1"/>
    </source>
</evidence>
<gene>
    <name evidence="2" type="ORF">BT96DRAFT_830269</name>
</gene>
<accession>A0A6A4H5T9</accession>
<dbReference type="PANTHER" id="PTHR35043">
    <property type="entry name" value="TRANSCRIPTION FACTOR DOMAIN-CONTAINING PROTEIN"/>
    <property type="match status" value="1"/>
</dbReference>
<keyword evidence="1" id="KW-0812">Transmembrane</keyword>
<feature type="transmembrane region" description="Helical" evidence="1">
    <location>
        <begin position="24"/>
        <end position="43"/>
    </location>
</feature>
<reference evidence="2" key="1">
    <citation type="journal article" date="2019" name="Environ. Microbiol.">
        <title>Fungal ecological strategies reflected in gene transcription - a case study of two litter decomposers.</title>
        <authorList>
            <person name="Barbi F."/>
            <person name="Kohler A."/>
            <person name="Barry K."/>
            <person name="Baskaran P."/>
            <person name="Daum C."/>
            <person name="Fauchery L."/>
            <person name="Ihrmark K."/>
            <person name="Kuo A."/>
            <person name="LaButti K."/>
            <person name="Lipzen A."/>
            <person name="Morin E."/>
            <person name="Grigoriev I.V."/>
            <person name="Henrissat B."/>
            <person name="Lindahl B."/>
            <person name="Martin F."/>
        </authorList>
    </citation>
    <scope>NUCLEOTIDE SEQUENCE</scope>
    <source>
        <strain evidence="2">JB14</strain>
    </source>
</reference>
<evidence type="ECO:0000256" key="1">
    <source>
        <dbReference type="SAM" id="Phobius"/>
    </source>
</evidence>
<keyword evidence="1" id="KW-1133">Transmembrane helix</keyword>
<organism evidence="2 3">
    <name type="scientific">Gymnopus androsaceus JB14</name>
    <dbReference type="NCBI Taxonomy" id="1447944"/>
    <lineage>
        <taxon>Eukaryota</taxon>
        <taxon>Fungi</taxon>
        <taxon>Dikarya</taxon>
        <taxon>Basidiomycota</taxon>
        <taxon>Agaricomycotina</taxon>
        <taxon>Agaricomycetes</taxon>
        <taxon>Agaricomycetidae</taxon>
        <taxon>Agaricales</taxon>
        <taxon>Marasmiineae</taxon>
        <taxon>Omphalotaceae</taxon>
        <taxon>Gymnopus</taxon>
    </lineage>
</organism>
<dbReference type="PANTHER" id="PTHR35043:SF9">
    <property type="match status" value="1"/>
</dbReference>
<keyword evidence="3" id="KW-1185">Reference proteome</keyword>
<dbReference type="EMBL" id="ML769589">
    <property type="protein sequence ID" value="KAE9392714.1"/>
    <property type="molecule type" value="Genomic_DNA"/>
</dbReference>
<feature type="non-terminal residue" evidence="2">
    <location>
        <position position="216"/>
    </location>
</feature>
<keyword evidence="1" id="KW-0472">Membrane</keyword>
<dbReference type="Proteomes" id="UP000799118">
    <property type="component" value="Unassembled WGS sequence"/>
</dbReference>
<sequence>MAPVLDATSANSILWKPEPNSRGSFSIISSCVLTLVLCVWTSVHPNAGEGWKARIKRLLFALFAPEAIVYFAWLQRRSANCPTRQITFWTPVHSFFAVMGGFVFDTTGGEPFLPGSKVRTTLTPEGVAFLMRHSPELIPHLTKEQILDKSKADGLSKTLVCLQAGWFCLQCIARVAQRLPISLLELTTVAHALCMLVAYFLWWNKPLNVREPVIIS</sequence>
<evidence type="ECO:0000313" key="3">
    <source>
        <dbReference type="Proteomes" id="UP000799118"/>
    </source>
</evidence>